<keyword evidence="3" id="KW-0597">Phosphoprotein</keyword>
<evidence type="ECO:0000256" key="6">
    <source>
        <dbReference type="ARBA" id="ARBA00022777"/>
    </source>
</evidence>
<feature type="transmembrane region" description="Helical" evidence="10">
    <location>
        <begin position="61"/>
        <end position="78"/>
    </location>
</feature>
<keyword evidence="4" id="KW-0808">Transferase</keyword>
<evidence type="ECO:0000256" key="3">
    <source>
        <dbReference type="ARBA" id="ARBA00022553"/>
    </source>
</evidence>
<keyword evidence="6 12" id="KW-0418">Kinase</keyword>
<feature type="transmembrane region" description="Helical" evidence="10">
    <location>
        <begin position="9"/>
        <end position="33"/>
    </location>
</feature>
<evidence type="ECO:0000256" key="7">
    <source>
        <dbReference type="ARBA" id="ARBA00022840"/>
    </source>
</evidence>
<reference evidence="12 13" key="1">
    <citation type="submission" date="2020-08" db="EMBL/GenBank/DDBJ databases">
        <title>Genome public.</title>
        <authorList>
            <person name="Liu C."/>
            <person name="Sun Q."/>
        </authorList>
    </citation>
    <scope>NUCLEOTIDE SEQUENCE [LARGE SCALE GENOMIC DNA]</scope>
    <source>
        <strain evidence="12 13">NSJ-46</strain>
    </source>
</reference>
<protein>
    <recommendedName>
        <fullName evidence="2">histidine kinase</fullName>
        <ecNumber evidence="2">2.7.13.3</ecNumber>
    </recommendedName>
</protein>
<feature type="transmembrane region" description="Helical" evidence="10">
    <location>
        <begin position="132"/>
        <end position="153"/>
    </location>
</feature>
<evidence type="ECO:0000256" key="1">
    <source>
        <dbReference type="ARBA" id="ARBA00000085"/>
    </source>
</evidence>
<evidence type="ECO:0000256" key="2">
    <source>
        <dbReference type="ARBA" id="ARBA00012438"/>
    </source>
</evidence>
<dbReference type="InterPro" id="IPR050482">
    <property type="entry name" value="Sensor_HK_TwoCompSys"/>
</dbReference>
<dbReference type="Gene3D" id="1.20.5.1930">
    <property type="match status" value="1"/>
</dbReference>
<evidence type="ECO:0000256" key="9">
    <source>
        <dbReference type="SAM" id="Coils"/>
    </source>
</evidence>
<dbReference type="Gene3D" id="3.30.565.10">
    <property type="entry name" value="Histidine kinase-like ATPase, C-terminal domain"/>
    <property type="match status" value="1"/>
</dbReference>
<organism evidence="12 13">
    <name type="scientific">Jingyaoa shaoxingensis</name>
    <dbReference type="NCBI Taxonomy" id="2763671"/>
    <lineage>
        <taxon>Bacteria</taxon>
        <taxon>Bacillati</taxon>
        <taxon>Bacillota</taxon>
        <taxon>Clostridia</taxon>
        <taxon>Lachnospirales</taxon>
        <taxon>Lachnospiraceae</taxon>
        <taxon>Jingyaoa</taxon>
    </lineage>
</organism>
<keyword evidence="8" id="KW-0902">Two-component regulatory system</keyword>
<dbReference type="GO" id="GO:0016301">
    <property type="term" value="F:kinase activity"/>
    <property type="evidence" value="ECO:0007669"/>
    <property type="project" value="UniProtKB-KW"/>
</dbReference>
<evidence type="ECO:0000259" key="11">
    <source>
        <dbReference type="PROSITE" id="PS50109"/>
    </source>
</evidence>
<dbReference type="Pfam" id="PF02518">
    <property type="entry name" value="HATPase_c"/>
    <property type="match status" value="1"/>
</dbReference>
<dbReference type="CDD" id="cd16917">
    <property type="entry name" value="HATPase_UhpB-NarQ-NarX-like"/>
    <property type="match status" value="1"/>
</dbReference>
<evidence type="ECO:0000256" key="10">
    <source>
        <dbReference type="SAM" id="Phobius"/>
    </source>
</evidence>
<keyword evidence="10" id="KW-0472">Membrane</keyword>
<keyword evidence="10" id="KW-0812">Transmembrane</keyword>
<dbReference type="Pfam" id="PF07730">
    <property type="entry name" value="HisKA_3"/>
    <property type="match status" value="1"/>
</dbReference>
<dbReference type="PANTHER" id="PTHR24421">
    <property type="entry name" value="NITRATE/NITRITE SENSOR PROTEIN NARX-RELATED"/>
    <property type="match status" value="1"/>
</dbReference>
<dbReference type="InterPro" id="IPR005467">
    <property type="entry name" value="His_kinase_dom"/>
</dbReference>
<dbReference type="EC" id="2.7.13.3" evidence="2"/>
<keyword evidence="7" id="KW-0067">ATP-binding</keyword>
<accession>A0ABR7N8Z8</accession>
<evidence type="ECO:0000256" key="5">
    <source>
        <dbReference type="ARBA" id="ARBA00022741"/>
    </source>
</evidence>
<evidence type="ECO:0000313" key="13">
    <source>
        <dbReference type="Proteomes" id="UP000657421"/>
    </source>
</evidence>
<comment type="caution">
    <text evidence="12">The sequence shown here is derived from an EMBL/GenBank/DDBJ whole genome shotgun (WGS) entry which is preliminary data.</text>
</comment>
<feature type="domain" description="Histidine kinase" evidence="11">
    <location>
        <begin position="247"/>
        <end position="429"/>
    </location>
</feature>
<dbReference type="InterPro" id="IPR036890">
    <property type="entry name" value="HATPase_C_sf"/>
</dbReference>
<sequence>MNEEKDKTVILLQGSMLALNVAAVILISTFIYYTTEKIIYRYDARSFLDGVTAIPKNPENVMHTCIIAAVFLIVSFLFRQIVKKYQLMICSMLFDLVLCFMVIYTLNFNYNGLLLFLFATMISLVKGGKVKVALVALAIGGYVLADYELLSIYMPLYHLNSYIQYYPASTQQIFYGVFNILISLNVVLFIIYCVYVINAQRGTIEQINELYHEIQTANEQLQEYASMTEKMTQTKERNRLAREIHDTLGHTLTGIATGLDACLALIDISPEQTKKQLKLLSDVSREGIKDVRRSVNELRPDALERLSLDAAIRKMIIDMSQASDVKIYFSTEEKHLKFDEDEENAIYRVIQESITNAVRHGKAGKIWITLKRQNDMILLSIKDNGIGAKEIKSGFGTKHIKERIEMLHGTVSFDGSDGFTVTAEIPIRWGENYD</sequence>
<gene>
    <name evidence="12" type="ORF">H8716_07150</name>
</gene>
<keyword evidence="10" id="KW-1133">Transmembrane helix</keyword>
<proteinExistence type="predicted"/>
<dbReference type="InterPro" id="IPR011712">
    <property type="entry name" value="Sig_transdc_His_kin_sub3_dim/P"/>
</dbReference>
<dbReference type="InterPro" id="IPR003594">
    <property type="entry name" value="HATPase_dom"/>
</dbReference>
<evidence type="ECO:0000256" key="8">
    <source>
        <dbReference type="ARBA" id="ARBA00023012"/>
    </source>
</evidence>
<dbReference type="SMART" id="SM00387">
    <property type="entry name" value="HATPase_c"/>
    <property type="match status" value="1"/>
</dbReference>
<dbReference type="SUPFAM" id="SSF55874">
    <property type="entry name" value="ATPase domain of HSP90 chaperone/DNA topoisomerase II/histidine kinase"/>
    <property type="match status" value="1"/>
</dbReference>
<evidence type="ECO:0000313" key="12">
    <source>
        <dbReference type="EMBL" id="MBC8572856.1"/>
    </source>
</evidence>
<dbReference type="Proteomes" id="UP000657421">
    <property type="component" value="Unassembled WGS sequence"/>
</dbReference>
<dbReference type="EMBL" id="JACRSZ010000006">
    <property type="protein sequence ID" value="MBC8572856.1"/>
    <property type="molecule type" value="Genomic_DNA"/>
</dbReference>
<keyword evidence="13" id="KW-1185">Reference proteome</keyword>
<dbReference type="PANTHER" id="PTHR24421:SF10">
    <property type="entry name" value="NITRATE_NITRITE SENSOR PROTEIN NARQ"/>
    <property type="match status" value="1"/>
</dbReference>
<name>A0ABR7N8Z8_9FIRM</name>
<keyword evidence="9" id="KW-0175">Coiled coil</keyword>
<dbReference type="PROSITE" id="PS50109">
    <property type="entry name" value="HIS_KIN"/>
    <property type="match status" value="1"/>
</dbReference>
<evidence type="ECO:0000256" key="4">
    <source>
        <dbReference type="ARBA" id="ARBA00022679"/>
    </source>
</evidence>
<keyword evidence="5" id="KW-0547">Nucleotide-binding</keyword>
<feature type="coiled-coil region" evidence="9">
    <location>
        <begin position="204"/>
        <end position="237"/>
    </location>
</feature>
<feature type="transmembrane region" description="Helical" evidence="10">
    <location>
        <begin position="173"/>
        <end position="197"/>
    </location>
</feature>
<comment type="catalytic activity">
    <reaction evidence="1">
        <text>ATP + protein L-histidine = ADP + protein N-phospho-L-histidine.</text>
        <dbReference type="EC" id="2.7.13.3"/>
    </reaction>
</comment>